<evidence type="ECO:0000256" key="6">
    <source>
        <dbReference type="ARBA" id="ARBA00022679"/>
    </source>
</evidence>
<dbReference type="GO" id="GO:0004047">
    <property type="term" value="F:aminomethyltransferase activity"/>
    <property type="evidence" value="ECO:0007669"/>
    <property type="project" value="UniProtKB-EC"/>
</dbReference>
<dbReference type="InterPro" id="IPR006223">
    <property type="entry name" value="GcvT"/>
</dbReference>
<evidence type="ECO:0000256" key="5">
    <source>
        <dbReference type="ARBA" id="ARBA00022576"/>
    </source>
</evidence>
<dbReference type="GO" id="GO:0008483">
    <property type="term" value="F:transaminase activity"/>
    <property type="evidence" value="ECO:0007669"/>
    <property type="project" value="UniProtKB-KW"/>
</dbReference>
<protein>
    <recommendedName>
        <fullName evidence="11">Aminomethyltransferase</fullName>
        <ecNumber evidence="11">2.1.2.10</ecNumber>
    </recommendedName>
    <alternativeName>
        <fullName evidence="11">Glycine cleavage system T protein</fullName>
    </alternativeName>
</protein>
<evidence type="ECO:0000256" key="3">
    <source>
        <dbReference type="ARBA" id="ARBA00008609"/>
    </source>
</evidence>
<evidence type="ECO:0000259" key="12">
    <source>
        <dbReference type="Pfam" id="PF01571"/>
    </source>
</evidence>
<dbReference type="NCBIfam" id="TIGR00528">
    <property type="entry name" value="gcvT"/>
    <property type="match status" value="1"/>
</dbReference>
<dbReference type="Pfam" id="PF01571">
    <property type="entry name" value="GCV_T"/>
    <property type="match status" value="1"/>
</dbReference>
<accession>A0A7I8VHA8</accession>
<dbReference type="GO" id="GO:0005960">
    <property type="term" value="C:glycine cleavage complex"/>
    <property type="evidence" value="ECO:0007669"/>
    <property type="project" value="InterPro"/>
</dbReference>
<feature type="domain" description="Aminomethyltransferase C-terminal" evidence="13">
    <location>
        <begin position="319"/>
        <end position="397"/>
    </location>
</feature>
<evidence type="ECO:0000256" key="2">
    <source>
        <dbReference type="ARBA" id="ARBA00004173"/>
    </source>
</evidence>
<dbReference type="EC" id="2.1.2.10" evidence="11"/>
<dbReference type="Gene3D" id="2.40.30.110">
    <property type="entry name" value="Aminomethyltransferase beta-barrel domains"/>
    <property type="match status" value="1"/>
</dbReference>
<dbReference type="Pfam" id="PF08669">
    <property type="entry name" value="GCV_T_C"/>
    <property type="match status" value="1"/>
</dbReference>
<evidence type="ECO:0000256" key="7">
    <source>
        <dbReference type="ARBA" id="ARBA00022946"/>
    </source>
</evidence>
<dbReference type="InterPro" id="IPR006222">
    <property type="entry name" value="GCVT_N"/>
</dbReference>
<dbReference type="InterPro" id="IPR027266">
    <property type="entry name" value="TrmE/GcvT-like"/>
</dbReference>
<dbReference type="InterPro" id="IPR013977">
    <property type="entry name" value="GcvT_C"/>
</dbReference>
<dbReference type="PANTHER" id="PTHR43757">
    <property type="entry name" value="AMINOMETHYLTRANSFERASE"/>
    <property type="match status" value="1"/>
</dbReference>
<dbReference type="Gene3D" id="3.30.70.1400">
    <property type="entry name" value="Aminomethyltransferase beta-barrel domains"/>
    <property type="match status" value="1"/>
</dbReference>
<dbReference type="GO" id="GO:0005739">
    <property type="term" value="C:mitochondrion"/>
    <property type="evidence" value="ECO:0007669"/>
    <property type="project" value="UniProtKB-SubCell"/>
</dbReference>
<name>A0A7I8VHA8_9ANNE</name>
<evidence type="ECO:0000259" key="13">
    <source>
        <dbReference type="Pfam" id="PF08669"/>
    </source>
</evidence>
<dbReference type="InterPro" id="IPR028896">
    <property type="entry name" value="GcvT/YgfZ/DmdA"/>
</dbReference>
<dbReference type="OrthoDB" id="10263536at2759"/>
<organism evidence="14 15">
    <name type="scientific">Dimorphilus gyrociliatus</name>
    <dbReference type="NCBI Taxonomy" id="2664684"/>
    <lineage>
        <taxon>Eukaryota</taxon>
        <taxon>Metazoa</taxon>
        <taxon>Spiralia</taxon>
        <taxon>Lophotrochozoa</taxon>
        <taxon>Annelida</taxon>
        <taxon>Polychaeta</taxon>
        <taxon>Polychaeta incertae sedis</taxon>
        <taxon>Dinophilidae</taxon>
        <taxon>Dimorphilus</taxon>
    </lineage>
</organism>
<dbReference type="GO" id="GO:0006546">
    <property type="term" value="P:glycine catabolic process"/>
    <property type="evidence" value="ECO:0007669"/>
    <property type="project" value="InterPro"/>
</dbReference>
<evidence type="ECO:0000313" key="14">
    <source>
        <dbReference type="EMBL" id="CAD5115369.1"/>
    </source>
</evidence>
<comment type="subunit">
    <text evidence="4 11">The glycine cleavage system is composed of four proteins: P, T, L and H.</text>
</comment>
<dbReference type="EMBL" id="CAJFCJ010000006">
    <property type="protein sequence ID" value="CAD5115369.1"/>
    <property type="molecule type" value="Genomic_DNA"/>
</dbReference>
<evidence type="ECO:0000313" key="15">
    <source>
        <dbReference type="Proteomes" id="UP000549394"/>
    </source>
</evidence>
<dbReference type="SUPFAM" id="SSF103025">
    <property type="entry name" value="Folate-binding domain"/>
    <property type="match status" value="1"/>
</dbReference>
<dbReference type="Proteomes" id="UP000549394">
    <property type="component" value="Unassembled WGS sequence"/>
</dbReference>
<feature type="binding site" evidence="10">
    <location>
        <position position="233"/>
    </location>
    <ligand>
        <name>substrate</name>
    </ligand>
</feature>
<dbReference type="InterPro" id="IPR029043">
    <property type="entry name" value="GcvT/YgfZ_C"/>
</dbReference>
<keyword evidence="8 11" id="KW-0496">Mitochondrion</keyword>
<evidence type="ECO:0000256" key="4">
    <source>
        <dbReference type="ARBA" id="ARBA00011690"/>
    </source>
</evidence>
<evidence type="ECO:0000256" key="1">
    <source>
        <dbReference type="ARBA" id="ARBA00003631"/>
    </source>
</evidence>
<keyword evidence="6 11" id="KW-0808">Transferase</keyword>
<feature type="domain" description="GCVT N-terminal" evidence="12">
    <location>
        <begin position="39"/>
        <end position="295"/>
    </location>
</feature>
<evidence type="ECO:0000256" key="11">
    <source>
        <dbReference type="RuleBase" id="RU003981"/>
    </source>
</evidence>
<comment type="function">
    <text evidence="1 11">The glycine cleavage system catalyzes the degradation of glycine.</text>
</comment>
<evidence type="ECO:0000256" key="9">
    <source>
        <dbReference type="ARBA" id="ARBA00047665"/>
    </source>
</evidence>
<comment type="similarity">
    <text evidence="3 11">Belongs to the GcvT family.</text>
</comment>
<keyword evidence="5 11" id="KW-0032">Aminotransferase</keyword>
<dbReference type="FunFam" id="3.30.70.1400:FF:000001">
    <property type="entry name" value="Aminomethyltransferase"/>
    <property type="match status" value="1"/>
</dbReference>
<dbReference type="PANTHER" id="PTHR43757:SF16">
    <property type="entry name" value="AMINOMETHYLTRANSFERASE, MITOCHONDRIAL"/>
    <property type="match status" value="1"/>
</dbReference>
<dbReference type="SUPFAM" id="SSF101790">
    <property type="entry name" value="Aminomethyltransferase beta-barrel domain"/>
    <property type="match status" value="1"/>
</dbReference>
<dbReference type="AlphaFoldDB" id="A0A7I8VHA8"/>
<gene>
    <name evidence="14" type="ORF">DGYR_LOCUS4120</name>
</gene>
<evidence type="ECO:0000256" key="8">
    <source>
        <dbReference type="ARBA" id="ARBA00023128"/>
    </source>
</evidence>
<dbReference type="Gene3D" id="4.10.1250.10">
    <property type="entry name" value="Aminomethyltransferase fragment"/>
    <property type="match status" value="1"/>
</dbReference>
<sequence length="406" mass="44982">MFSQRLALNRIHQLSKFASIIPEHVFSARTMAIQKKTCLYDFHVQNDGKMVNFAGFSMPVQYKGLSITDSHLHTRRNASIFDVSHMLQTKILGNDREEFFEKLTVSDVKNLAEGQGTLSLFTNEKGGIEDDLIVTKAAEGYLYVVSNAGCLEKDLEYMQKAAKNFRDQGKDVQVEVVKNGLLALQGPKMKDVLQPLIDCQLSELTFMRSVLTRVAGIDCRVTRCGYTGEDGVEISVAENQAAILAEKLLDNPLTRLAGLGARDTLRLEAGLCLYGNDMNGETTPVEAVLAWTIPKRRRLDGKFPGASIINRQLKEGATKKRVGFLSKGPPVREGTVILNEEGTEEIGKITSGCPSPSLKQNVSMGYIMKNHSKIGSKVRFLVRKKFVDGAIVKMPFVPMGYYHGEK</sequence>
<comment type="subcellular location">
    <subcellularLocation>
        <location evidence="2 11">Mitochondrion</location>
    </subcellularLocation>
</comment>
<dbReference type="NCBIfam" id="NF001567">
    <property type="entry name" value="PRK00389.1"/>
    <property type="match status" value="1"/>
</dbReference>
<dbReference type="Gene3D" id="3.30.1360.120">
    <property type="entry name" value="Probable tRNA modification gtpase trme, domain 1"/>
    <property type="match status" value="1"/>
</dbReference>
<dbReference type="FunFam" id="2.40.30.110:FF:000002">
    <property type="entry name" value="Aminomethyltransferase"/>
    <property type="match status" value="1"/>
</dbReference>
<comment type="catalytic activity">
    <reaction evidence="9 11">
        <text>N(6)-[(R)-S(8)-aminomethyldihydrolipoyl]-L-lysyl-[protein] + (6S)-5,6,7,8-tetrahydrofolate = N(6)-[(R)-dihydrolipoyl]-L-lysyl-[protein] + (6R)-5,10-methylene-5,6,7,8-tetrahydrofolate + NH4(+)</text>
        <dbReference type="Rhea" id="RHEA:16945"/>
        <dbReference type="Rhea" id="RHEA-COMP:10475"/>
        <dbReference type="Rhea" id="RHEA-COMP:10492"/>
        <dbReference type="ChEBI" id="CHEBI:15636"/>
        <dbReference type="ChEBI" id="CHEBI:28938"/>
        <dbReference type="ChEBI" id="CHEBI:57453"/>
        <dbReference type="ChEBI" id="CHEBI:83100"/>
        <dbReference type="ChEBI" id="CHEBI:83143"/>
        <dbReference type="EC" id="2.1.2.10"/>
    </reaction>
</comment>
<keyword evidence="7 11" id="KW-0809">Transit peptide</keyword>
<comment type="caution">
    <text evidence="14">The sequence shown here is derived from an EMBL/GenBank/DDBJ whole genome shotgun (WGS) entry which is preliminary data.</text>
</comment>
<evidence type="ECO:0000256" key="10">
    <source>
        <dbReference type="PIRSR" id="PIRSR006487-1"/>
    </source>
</evidence>
<keyword evidence="15" id="KW-1185">Reference proteome</keyword>
<dbReference type="PIRSF" id="PIRSF006487">
    <property type="entry name" value="GcvT"/>
    <property type="match status" value="1"/>
</dbReference>
<reference evidence="14 15" key="1">
    <citation type="submission" date="2020-08" db="EMBL/GenBank/DDBJ databases">
        <authorList>
            <person name="Hejnol A."/>
        </authorList>
    </citation>
    <scope>NUCLEOTIDE SEQUENCE [LARGE SCALE GENOMIC DNA]</scope>
</reference>
<proteinExistence type="inferred from homology"/>